<gene>
    <name evidence="1" type="ORF">I633_14900</name>
</gene>
<evidence type="ECO:0000313" key="2">
    <source>
        <dbReference type="Proteomes" id="UP000014909"/>
    </source>
</evidence>
<dbReference type="HOGENOM" id="CLU_747299_0_0_6"/>
<name>S5AG15_9ALTE</name>
<dbReference type="Proteomes" id="UP000014909">
    <property type="component" value="Chromosome"/>
</dbReference>
<dbReference type="EMBL" id="CP004846">
    <property type="protein sequence ID" value="AGP78770.1"/>
    <property type="molecule type" value="Genomic_DNA"/>
</dbReference>
<organism evidence="1 2">
    <name type="scientific">Alteromonas mediterranea 615</name>
    <dbReference type="NCBI Taxonomy" id="1300253"/>
    <lineage>
        <taxon>Bacteria</taxon>
        <taxon>Pseudomonadati</taxon>
        <taxon>Pseudomonadota</taxon>
        <taxon>Gammaproteobacteria</taxon>
        <taxon>Alteromonadales</taxon>
        <taxon>Alteromonadaceae</taxon>
        <taxon>Alteromonas/Salinimonas group</taxon>
        <taxon>Alteromonas</taxon>
    </lineage>
</organism>
<dbReference type="BioCyc" id="AMAC1300253:G12YX-2402-MONOMER"/>
<protein>
    <submittedName>
        <fullName evidence="1">Uncharacterized protein</fullName>
    </submittedName>
</protein>
<accession>S5AG15</accession>
<sequence>MEVAELEVNMTASRPLFKHIRNHTALFSELSQYRNAAVKTMGFNGYEFHKTPKFITEDGSRLTIEPERSIVLPKVNTLSGLKRKLTQAIPTLHMVEHSEIGYRYPTAALAGLDAPFIKRMRSEYFHKVDEDRSICRPVNLSYGIKSRGKADNRQEYEVWMPDEAPDQNPLPLLIDLYGEDLPDDVRHFVEQPSKVHGWMGVKRAAFEALYTNPQYCGDLIVCVAMSVDAYNIGAKPDLAYSPEAESSIAVSNAEFEWEIEGYYAPRGWAFDHDDVWSAINHTLEAVNAPLDELYGNQIIPIAESKTERILSTLKSLGVEQQEVDDLNLQPWEFMRTESAHRMKAHDPSRSVNLLGRLNRLFYQPEQQLPSINWMHDLIS</sequence>
<dbReference type="KEGG" id="amh:I633_14900"/>
<dbReference type="AlphaFoldDB" id="S5AG15"/>
<reference evidence="1 2" key="1">
    <citation type="journal article" date="2013" name="Genome Biol. Evol.">
        <title>Genomic Diversity of "Deep Ecotype" Alteromonas macleodii Isolates: Evidence for Pan-Mediterranean Clonal Frames.</title>
        <authorList>
            <person name="Lopez-Perez M."/>
            <person name="Gonzaga A."/>
            <person name="Rodriguez-Valera F."/>
        </authorList>
    </citation>
    <scope>NUCLEOTIDE SEQUENCE [LARGE SCALE GENOMIC DNA]</scope>
    <source>
        <strain evidence="2">'English Channel 615'</strain>
    </source>
</reference>
<dbReference type="PATRIC" id="fig|1300253.3.peg.3109"/>
<proteinExistence type="predicted"/>
<evidence type="ECO:0000313" key="1">
    <source>
        <dbReference type="EMBL" id="AGP78770.1"/>
    </source>
</evidence>